<comment type="caution">
    <text evidence="3">The sequence shown here is derived from an EMBL/GenBank/DDBJ whole genome shotgun (WGS) entry which is preliminary data.</text>
</comment>
<dbReference type="Gene3D" id="3.20.20.450">
    <property type="entry name" value="EAL domain"/>
    <property type="match status" value="1"/>
</dbReference>
<feature type="region of interest" description="Disordered" evidence="1">
    <location>
        <begin position="1"/>
        <end position="24"/>
    </location>
</feature>
<proteinExistence type="predicted"/>
<reference evidence="3 4" key="1">
    <citation type="submission" date="2017-09" db="EMBL/GenBank/DDBJ databases">
        <title>Sphingomonas ginsenosidimutans KACC 14949, whole genome shotgun sequence.</title>
        <authorList>
            <person name="Feng G."/>
            <person name="Zhu H."/>
        </authorList>
    </citation>
    <scope>NUCLEOTIDE SEQUENCE [LARGE SCALE GENOMIC DNA]</scope>
    <source>
        <strain evidence="3 4">KACC 14949</strain>
    </source>
</reference>
<dbReference type="InterPro" id="IPR035919">
    <property type="entry name" value="EAL_sf"/>
</dbReference>
<dbReference type="PANTHER" id="PTHR33121">
    <property type="entry name" value="CYCLIC DI-GMP PHOSPHODIESTERASE PDEF"/>
    <property type="match status" value="1"/>
</dbReference>
<feature type="compositionally biased region" description="Basic and acidic residues" evidence="1">
    <location>
        <begin position="1"/>
        <end position="17"/>
    </location>
</feature>
<dbReference type="SUPFAM" id="SSF55073">
    <property type="entry name" value="Nucleotide cyclase"/>
    <property type="match status" value="1"/>
</dbReference>
<evidence type="ECO:0000313" key="4">
    <source>
        <dbReference type="Proteomes" id="UP000218784"/>
    </source>
</evidence>
<sequence length="427" mass="44302">MSREQEQTDAPRDDRRAAGRAATPEQVRFVADTGASAGGVTAIVAAPTSFEIVNAAFGRALGDRLVQAMAARLDAVLADYRSVAERAGATFSMLVGGPPAEGDRAAAAVERALGAPFAVDGETIHVGARIGLARMSEGEPVSDLLFRAAGALERARASDGATTRVASEGEGAALAALAADLHRAIERGEIDVLFQPQVAMADGRIIGAEALVRWAHPRLGPLGAERLLAAAERADLGVALSDHVQTLAMARMAMWPESLRGLRVSLNVTAADISRDGFAAQFLDRVAAAGIAPEQVTAEVTESGVIHDLAAANRALAALREGGCRVALDDFGTGYSSLAYLSQLPLDYLKIDRALTQAIDGDARGRTVVDGVITIAAGLGLETIAEGVETEAQRALLAARGCTYYQGFLCAGALDDAALARLVEGRR</sequence>
<name>A0A2A4HWI9_9SPHN</name>
<evidence type="ECO:0000313" key="3">
    <source>
        <dbReference type="EMBL" id="PCG08730.1"/>
    </source>
</evidence>
<dbReference type="InterPro" id="IPR001633">
    <property type="entry name" value="EAL_dom"/>
</dbReference>
<evidence type="ECO:0000259" key="2">
    <source>
        <dbReference type="PROSITE" id="PS50883"/>
    </source>
</evidence>
<dbReference type="PANTHER" id="PTHR33121:SF70">
    <property type="entry name" value="SIGNALING PROTEIN YKOW"/>
    <property type="match status" value="1"/>
</dbReference>
<feature type="domain" description="EAL" evidence="2">
    <location>
        <begin position="174"/>
        <end position="427"/>
    </location>
</feature>
<dbReference type="SUPFAM" id="SSF141868">
    <property type="entry name" value="EAL domain-like"/>
    <property type="match status" value="1"/>
</dbReference>
<dbReference type="InterPro" id="IPR050706">
    <property type="entry name" value="Cyclic-di-GMP_PDE-like"/>
</dbReference>
<dbReference type="GO" id="GO:0071111">
    <property type="term" value="F:cyclic-guanylate-specific phosphodiesterase activity"/>
    <property type="evidence" value="ECO:0007669"/>
    <property type="project" value="InterPro"/>
</dbReference>
<evidence type="ECO:0000256" key="1">
    <source>
        <dbReference type="SAM" id="MobiDB-lite"/>
    </source>
</evidence>
<protein>
    <recommendedName>
        <fullName evidence="2">EAL domain-containing protein</fullName>
    </recommendedName>
</protein>
<dbReference type="PROSITE" id="PS50883">
    <property type="entry name" value="EAL"/>
    <property type="match status" value="1"/>
</dbReference>
<dbReference type="Pfam" id="PF00990">
    <property type="entry name" value="GGDEF"/>
    <property type="match status" value="1"/>
</dbReference>
<dbReference type="InterPro" id="IPR043128">
    <property type="entry name" value="Rev_trsase/Diguanyl_cyclase"/>
</dbReference>
<dbReference type="SMART" id="SM00052">
    <property type="entry name" value="EAL"/>
    <property type="match status" value="1"/>
</dbReference>
<dbReference type="Proteomes" id="UP000218784">
    <property type="component" value="Unassembled WGS sequence"/>
</dbReference>
<dbReference type="CDD" id="cd01948">
    <property type="entry name" value="EAL"/>
    <property type="match status" value="1"/>
</dbReference>
<accession>A0A2A4HWI9</accession>
<dbReference type="AlphaFoldDB" id="A0A2A4HWI9"/>
<keyword evidence="4" id="KW-1185">Reference proteome</keyword>
<dbReference type="SMART" id="SM00267">
    <property type="entry name" value="GGDEF"/>
    <property type="match status" value="1"/>
</dbReference>
<dbReference type="Pfam" id="PF00563">
    <property type="entry name" value="EAL"/>
    <property type="match status" value="1"/>
</dbReference>
<dbReference type="RefSeq" id="WP_096612506.1">
    <property type="nucleotide sequence ID" value="NZ_NWVD01000004.1"/>
</dbReference>
<dbReference type="Gene3D" id="3.30.70.270">
    <property type="match status" value="1"/>
</dbReference>
<dbReference type="InterPro" id="IPR000160">
    <property type="entry name" value="GGDEF_dom"/>
</dbReference>
<gene>
    <name evidence="3" type="ORF">COA17_11285</name>
</gene>
<dbReference type="InterPro" id="IPR029787">
    <property type="entry name" value="Nucleotide_cyclase"/>
</dbReference>
<organism evidence="3 4">
    <name type="scientific">Sphingomonas ginsenosidimutans</name>
    <dbReference type="NCBI Taxonomy" id="862134"/>
    <lineage>
        <taxon>Bacteria</taxon>
        <taxon>Pseudomonadati</taxon>
        <taxon>Pseudomonadota</taxon>
        <taxon>Alphaproteobacteria</taxon>
        <taxon>Sphingomonadales</taxon>
        <taxon>Sphingomonadaceae</taxon>
        <taxon>Sphingomonas</taxon>
    </lineage>
</organism>
<dbReference type="EMBL" id="NWVD01000004">
    <property type="protein sequence ID" value="PCG08730.1"/>
    <property type="molecule type" value="Genomic_DNA"/>
</dbReference>